<dbReference type="Proteomes" id="UP000537126">
    <property type="component" value="Unassembled WGS sequence"/>
</dbReference>
<dbReference type="Gene3D" id="3.30.70.1170">
    <property type="entry name" value="Sun protein, domain 3"/>
    <property type="match status" value="1"/>
</dbReference>
<evidence type="ECO:0000256" key="5">
    <source>
        <dbReference type="PROSITE-ProRule" id="PRU01023"/>
    </source>
</evidence>
<keyword evidence="4 5" id="KW-0694">RNA-binding</keyword>
<keyword evidence="8" id="KW-1185">Reference proteome</keyword>
<evidence type="ECO:0000256" key="3">
    <source>
        <dbReference type="ARBA" id="ARBA00022691"/>
    </source>
</evidence>
<dbReference type="PANTHER" id="PTHR22807:SF53">
    <property type="entry name" value="RIBOSOMAL RNA SMALL SUBUNIT METHYLTRANSFERASE B-RELATED"/>
    <property type="match status" value="1"/>
</dbReference>
<dbReference type="Gene3D" id="3.40.50.150">
    <property type="entry name" value="Vaccinia Virus protein VP39"/>
    <property type="match status" value="1"/>
</dbReference>
<keyword evidence="2 5" id="KW-0808">Transferase</keyword>
<name>A0A846MMH5_9BACT</name>
<keyword evidence="1 5" id="KW-0489">Methyltransferase</keyword>
<feature type="active site" description="Nucleophile" evidence="5">
    <location>
        <position position="358"/>
    </location>
</feature>
<evidence type="ECO:0000256" key="2">
    <source>
        <dbReference type="ARBA" id="ARBA00022679"/>
    </source>
</evidence>
<feature type="binding site" evidence="5">
    <location>
        <position position="261"/>
    </location>
    <ligand>
        <name>S-adenosyl-L-methionine</name>
        <dbReference type="ChEBI" id="CHEBI:59789"/>
    </ligand>
</feature>
<dbReference type="RefSeq" id="WP_166917901.1">
    <property type="nucleotide sequence ID" value="NZ_JAASRN010000001.1"/>
</dbReference>
<dbReference type="EC" id="2.1.1.176" evidence="7"/>
<evidence type="ECO:0000259" key="6">
    <source>
        <dbReference type="PROSITE" id="PS51686"/>
    </source>
</evidence>
<dbReference type="SUPFAM" id="SSF53335">
    <property type="entry name" value="S-adenosyl-L-methionine-dependent methyltransferases"/>
    <property type="match status" value="1"/>
</dbReference>
<evidence type="ECO:0000256" key="1">
    <source>
        <dbReference type="ARBA" id="ARBA00022603"/>
    </source>
</evidence>
<dbReference type="PANTHER" id="PTHR22807">
    <property type="entry name" value="NOP2 YEAST -RELATED NOL1/NOP2/FMU SUN DOMAIN-CONTAINING"/>
    <property type="match status" value="1"/>
</dbReference>
<comment type="caution">
    <text evidence="7">The sequence shown here is derived from an EMBL/GenBank/DDBJ whole genome shotgun (WGS) entry which is preliminary data.</text>
</comment>
<dbReference type="EMBL" id="JAASRN010000001">
    <property type="protein sequence ID" value="NIK72577.1"/>
    <property type="molecule type" value="Genomic_DNA"/>
</dbReference>
<reference evidence="7 8" key="1">
    <citation type="submission" date="2020-03" db="EMBL/GenBank/DDBJ databases">
        <title>Genomic Encyclopedia of Type Strains, Phase IV (KMG-IV): sequencing the most valuable type-strain genomes for metagenomic binning, comparative biology and taxonomic classification.</title>
        <authorList>
            <person name="Goeker M."/>
        </authorList>
    </citation>
    <scope>NUCLEOTIDE SEQUENCE [LARGE SCALE GENOMIC DNA]</scope>
    <source>
        <strain evidence="7 8">DSM 5718</strain>
    </source>
</reference>
<proteinExistence type="inferred from homology"/>
<evidence type="ECO:0000256" key="4">
    <source>
        <dbReference type="ARBA" id="ARBA00022884"/>
    </source>
</evidence>
<dbReference type="Pfam" id="PF22458">
    <property type="entry name" value="RsmF-B_ferredox"/>
    <property type="match status" value="1"/>
</dbReference>
<protein>
    <submittedName>
        <fullName evidence="7">16S rRNA (Cytosine967-C5)-methyltransferase</fullName>
        <ecNumber evidence="7">2.1.1.176</ecNumber>
    </submittedName>
</protein>
<evidence type="ECO:0000313" key="8">
    <source>
        <dbReference type="Proteomes" id="UP000537126"/>
    </source>
</evidence>
<dbReference type="InterPro" id="IPR029063">
    <property type="entry name" value="SAM-dependent_MTases_sf"/>
</dbReference>
<dbReference type="PROSITE" id="PS51686">
    <property type="entry name" value="SAM_MT_RSMB_NOP"/>
    <property type="match status" value="1"/>
</dbReference>
<sequence>MRLHRNLIEGIIEVLQSVFQDRIYSDKAIESIFKRNKQWGVRDRAFVAEHSYNIIRNHKRLRYALGMNTRDELQETHTDALRRMTGAYFMLLLKELPAWDLFGNLPSYEQLHRRYEAPPHPSIAYSVSDWLWQYGCRQMGEASWQRELDAMNRQADVFLRVNSLKTSMEELRERLLQEGFATEAVEGVPSALKLAARGNVFRTKAFQEGLFEVQDAGSQRIAPFLEAAPGMRVIDACAGGGGKTLHLAALMQNKGHIIAMDVESWKLKELRKRARRNGVFNVETRLIESKTLKRLYNSADRLLLDVPCSGSGVLRRNPDAKWRITDSFMEEVKAKQQMILEHYPQMLKVGGKMVYATCSVFAEENRKQIEEFLALNPHFELEAEELLLPSFHGWDGFYMARLRKKSR</sequence>
<accession>A0A846MMH5</accession>
<comment type="caution">
    <text evidence="5">Lacks conserved residue(s) required for the propagation of feature annotation.</text>
</comment>
<dbReference type="AlphaFoldDB" id="A0A846MMH5"/>
<comment type="similarity">
    <text evidence="5">Belongs to the class I-like SAM-binding methyltransferase superfamily. RsmB/NOP family.</text>
</comment>
<dbReference type="CDD" id="cd02440">
    <property type="entry name" value="AdoMet_MTases"/>
    <property type="match status" value="1"/>
</dbReference>
<dbReference type="Pfam" id="PF01189">
    <property type="entry name" value="Methyltr_RsmB-F"/>
    <property type="match status" value="1"/>
</dbReference>
<evidence type="ECO:0000313" key="7">
    <source>
        <dbReference type="EMBL" id="NIK72577.1"/>
    </source>
</evidence>
<dbReference type="InterPro" id="IPR001678">
    <property type="entry name" value="MeTrfase_RsmB-F_NOP2_dom"/>
</dbReference>
<feature type="binding site" evidence="5">
    <location>
        <position position="305"/>
    </location>
    <ligand>
        <name>S-adenosyl-L-methionine</name>
        <dbReference type="ChEBI" id="CHEBI:59789"/>
    </ligand>
</feature>
<dbReference type="GO" id="GO:0008173">
    <property type="term" value="F:RNA methyltransferase activity"/>
    <property type="evidence" value="ECO:0007669"/>
    <property type="project" value="InterPro"/>
</dbReference>
<dbReference type="InterPro" id="IPR054728">
    <property type="entry name" value="RsmB-like_ferredoxin"/>
</dbReference>
<dbReference type="PRINTS" id="PR02008">
    <property type="entry name" value="RCMTFAMILY"/>
</dbReference>
<gene>
    <name evidence="7" type="ORF">FHS56_000063</name>
</gene>
<organism evidence="7 8">
    <name type="scientific">Thermonema lapsum</name>
    <dbReference type="NCBI Taxonomy" id="28195"/>
    <lineage>
        <taxon>Bacteria</taxon>
        <taxon>Pseudomonadati</taxon>
        <taxon>Bacteroidota</taxon>
        <taxon>Cytophagia</taxon>
        <taxon>Cytophagales</taxon>
        <taxon>Thermonemataceae</taxon>
        <taxon>Thermonema</taxon>
    </lineage>
</organism>
<keyword evidence="3 5" id="KW-0949">S-adenosyl-L-methionine</keyword>
<dbReference type="InterPro" id="IPR049560">
    <property type="entry name" value="MeTrfase_RsmB-F_NOP2_cat"/>
</dbReference>
<dbReference type="GO" id="GO:0003723">
    <property type="term" value="F:RNA binding"/>
    <property type="evidence" value="ECO:0007669"/>
    <property type="project" value="UniProtKB-UniRule"/>
</dbReference>
<dbReference type="InterPro" id="IPR023267">
    <property type="entry name" value="RCMT"/>
</dbReference>
<feature type="domain" description="SAM-dependent MTase RsmB/NOP-type" evidence="6">
    <location>
        <begin position="147"/>
        <end position="407"/>
    </location>
</feature>
<dbReference type="GO" id="GO:0001510">
    <property type="term" value="P:RNA methylation"/>
    <property type="evidence" value="ECO:0007669"/>
    <property type="project" value="InterPro"/>
</dbReference>